<gene>
    <name evidence="1" type="ORF">MCHUDSM44219_05444</name>
</gene>
<name>A0A0J6VHI3_MYCCU</name>
<sequence length="112" mass="11839">MAELRRDGDQLEVRLTVTEKIAGLRGNIRVPASAVAAVAVADQPLSAVAGVRAPGLHLPGRTKIGTWRHAGRKTFAVARRGVPAIRVDLVGQRYDRLVISQPDAATVAEALG</sequence>
<evidence type="ECO:0000313" key="1">
    <source>
        <dbReference type="EMBL" id="KMO69734.1"/>
    </source>
</evidence>
<protein>
    <recommendedName>
        <fullName evidence="3">Bacterial Pleckstrin homology domain-containing protein</fullName>
    </recommendedName>
</protein>
<dbReference type="EMBL" id="JYNX01000088">
    <property type="protein sequence ID" value="KMO69734.1"/>
    <property type="molecule type" value="Genomic_DNA"/>
</dbReference>
<dbReference type="AlphaFoldDB" id="A0A0J6VHI3"/>
<organism evidence="1 2">
    <name type="scientific">Mycolicibacterium chubuense</name>
    <name type="common">Mycobacterium chubuense</name>
    <dbReference type="NCBI Taxonomy" id="1800"/>
    <lineage>
        <taxon>Bacteria</taxon>
        <taxon>Bacillati</taxon>
        <taxon>Actinomycetota</taxon>
        <taxon>Actinomycetes</taxon>
        <taxon>Mycobacteriales</taxon>
        <taxon>Mycobacteriaceae</taxon>
        <taxon>Mycolicibacterium</taxon>
    </lineage>
</organism>
<dbReference type="Proteomes" id="UP000036176">
    <property type="component" value="Unassembled WGS sequence"/>
</dbReference>
<dbReference type="PATRIC" id="fig|1800.3.peg.5481"/>
<reference evidence="1 2" key="1">
    <citation type="journal article" date="2015" name="Genome Biol. Evol.">
        <title>Characterization of Three Mycobacterium spp. with Potential Use in Bioremediation by Genome Sequencing and Comparative Genomics.</title>
        <authorList>
            <person name="Das S."/>
            <person name="Pettersson B.M."/>
            <person name="Behra P.R."/>
            <person name="Ramesh M."/>
            <person name="Dasgupta S."/>
            <person name="Bhattacharya A."/>
            <person name="Kirsebom L.A."/>
        </authorList>
    </citation>
    <scope>NUCLEOTIDE SEQUENCE [LARGE SCALE GENOMIC DNA]</scope>
    <source>
        <strain evidence="1 2">DSM 44219</strain>
    </source>
</reference>
<accession>A0A0J6VHI3</accession>
<evidence type="ECO:0000313" key="2">
    <source>
        <dbReference type="Proteomes" id="UP000036176"/>
    </source>
</evidence>
<comment type="caution">
    <text evidence="1">The sequence shown here is derived from an EMBL/GenBank/DDBJ whole genome shotgun (WGS) entry which is preliminary data.</text>
</comment>
<proteinExistence type="predicted"/>
<dbReference type="RefSeq" id="WP_048421305.1">
    <property type="nucleotide sequence ID" value="NZ_JYNX01000088.1"/>
</dbReference>
<keyword evidence="2" id="KW-1185">Reference proteome</keyword>
<evidence type="ECO:0008006" key="3">
    <source>
        <dbReference type="Google" id="ProtNLM"/>
    </source>
</evidence>
<dbReference type="OrthoDB" id="530515at2"/>